<dbReference type="AlphaFoldDB" id="A0A5J9UKH5"/>
<evidence type="ECO:0000256" key="1">
    <source>
        <dbReference type="SAM" id="MobiDB-lite"/>
    </source>
</evidence>
<name>A0A5J9UKH5_9POAL</name>
<proteinExistence type="predicted"/>
<feature type="region of interest" description="Disordered" evidence="1">
    <location>
        <begin position="1"/>
        <end position="78"/>
    </location>
</feature>
<protein>
    <submittedName>
        <fullName evidence="2">Uncharacterized protein</fullName>
    </submittedName>
</protein>
<feature type="compositionally biased region" description="Basic and acidic residues" evidence="1">
    <location>
        <begin position="1"/>
        <end position="11"/>
    </location>
</feature>
<dbReference type="EMBL" id="RWGY01000013">
    <property type="protein sequence ID" value="TVU23798.1"/>
    <property type="molecule type" value="Genomic_DNA"/>
</dbReference>
<dbReference type="Gramene" id="TVU23798">
    <property type="protein sequence ID" value="TVU23798"/>
    <property type="gene ID" value="EJB05_26180"/>
</dbReference>
<accession>A0A5J9UKH5</accession>
<gene>
    <name evidence="2" type="ORF">EJB05_26180</name>
</gene>
<feature type="non-terminal residue" evidence="2">
    <location>
        <position position="1"/>
    </location>
</feature>
<sequence>MDSSSRTEEHPSALSSSDLGEAATDFPTLEALSLSEPPPFTPQITGETDDDDDDDAYAYDADDEYEYEYGTQRERLPR</sequence>
<keyword evidence="3" id="KW-1185">Reference proteome</keyword>
<evidence type="ECO:0000313" key="2">
    <source>
        <dbReference type="EMBL" id="TVU23798.1"/>
    </source>
</evidence>
<comment type="caution">
    <text evidence="2">The sequence shown here is derived from an EMBL/GenBank/DDBJ whole genome shotgun (WGS) entry which is preliminary data.</text>
</comment>
<organism evidence="2 3">
    <name type="scientific">Eragrostis curvula</name>
    <name type="common">weeping love grass</name>
    <dbReference type="NCBI Taxonomy" id="38414"/>
    <lineage>
        <taxon>Eukaryota</taxon>
        <taxon>Viridiplantae</taxon>
        <taxon>Streptophyta</taxon>
        <taxon>Embryophyta</taxon>
        <taxon>Tracheophyta</taxon>
        <taxon>Spermatophyta</taxon>
        <taxon>Magnoliopsida</taxon>
        <taxon>Liliopsida</taxon>
        <taxon>Poales</taxon>
        <taxon>Poaceae</taxon>
        <taxon>PACMAD clade</taxon>
        <taxon>Chloridoideae</taxon>
        <taxon>Eragrostideae</taxon>
        <taxon>Eragrostidinae</taxon>
        <taxon>Eragrostis</taxon>
    </lineage>
</organism>
<dbReference type="Proteomes" id="UP000324897">
    <property type="component" value="Chromosome 2"/>
</dbReference>
<evidence type="ECO:0000313" key="3">
    <source>
        <dbReference type="Proteomes" id="UP000324897"/>
    </source>
</evidence>
<feature type="compositionally biased region" description="Acidic residues" evidence="1">
    <location>
        <begin position="47"/>
        <end position="67"/>
    </location>
</feature>
<reference evidence="2 3" key="1">
    <citation type="journal article" date="2019" name="Sci. Rep.">
        <title>A high-quality genome of Eragrostis curvula grass provides insights into Poaceae evolution and supports new strategies to enhance forage quality.</title>
        <authorList>
            <person name="Carballo J."/>
            <person name="Santos B.A.C.M."/>
            <person name="Zappacosta D."/>
            <person name="Garbus I."/>
            <person name="Selva J.P."/>
            <person name="Gallo C.A."/>
            <person name="Diaz A."/>
            <person name="Albertini E."/>
            <person name="Caccamo M."/>
            <person name="Echenique V."/>
        </authorList>
    </citation>
    <scope>NUCLEOTIDE SEQUENCE [LARGE SCALE GENOMIC DNA]</scope>
    <source>
        <strain evidence="3">cv. Victoria</strain>
        <tissue evidence="2">Leaf</tissue>
    </source>
</reference>